<dbReference type="GeneID" id="9050000"/>
<dbReference type="GO" id="GO:0003697">
    <property type="term" value="F:single-stranded DNA binding"/>
    <property type="evidence" value="ECO:0007669"/>
    <property type="project" value="TreeGrafter"/>
</dbReference>
<dbReference type="PANTHER" id="PTHR12135">
    <property type="entry name" value="DNA REPAIR PROTEIN XP-C / RAD4"/>
    <property type="match status" value="1"/>
</dbReference>
<name>C5LSL7_PERM5</name>
<dbReference type="RefSeq" id="XP_002767540.1">
    <property type="nucleotide sequence ID" value="XM_002767494.1"/>
</dbReference>
<dbReference type="Proteomes" id="UP000007800">
    <property type="component" value="Unassembled WGS sequence"/>
</dbReference>
<dbReference type="InterPro" id="IPR018326">
    <property type="entry name" value="Rad4_beta-hairpin_dom1"/>
</dbReference>
<evidence type="ECO:0000256" key="1">
    <source>
        <dbReference type="SAM" id="Coils"/>
    </source>
</evidence>
<accession>C5LSL7</accession>
<dbReference type="GO" id="GO:0006298">
    <property type="term" value="P:mismatch repair"/>
    <property type="evidence" value="ECO:0007669"/>
    <property type="project" value="TreeGrafter"/>
</dbReference>
<dbReference type="GO" id="GO:0005737">
    <property type="term" value="C:cytoplasm"/>
    <property type="evidence" value="ECO:0007669"/>
    <property type="project" value="TreeGrafter"/>
</dbReference>
<dbReference type="SMART" id="SM01030">
    <property type="entry name" value="BHD_1"/>
    <property type="match status" value="1"/>
</dbReference>
<reference evidence="4 5" key="1">
    <citation type="submission" date="2008-07" db="EMBL/GenBank/DDBJ databases">
        <authorList>
            <person name="El-Sayed N."/>
            <person name="Caler E."/>
            <person name="Inman J."/>
            <person name="Amedeo P."/>
            <person name="Hass B."/>
            <person name="Wortman J."/>
        </authorList>
    </citation>
    <scope>NUCLEOTIDE SEQUENCE [LARGE SCALE GENOMIC DNA]</scope>
    <source>
        <strain evidence="5">ATCC 50983 / TXsc</strain>
    </source>
</reference>
<dbReference type="OrthoDB" id="340039at2759"/>
<sequence>MQRLCRGPGRPSATPLGAAKLERLVRSDRAGPTPIRDVLQCFTGLTTAQKRAIPIQVMEEAFELLRARRNLSALDMSGAMVSFGVYSDGFLEELLRWQIEQGTTVYQQFPPLLSQSMWVIKGKLHRGVVEEYVDFAAAVLVRSEGGEGVLSEVKTSEMYNLLEVFGSNSDRKTWQEAFGKVSSFVARDGYVSRLALRDLAMIMAAFVRSRGSIEVSELAHVMPSLTRRASTLLAPASCSARLRPDWAALIANSIAKALLSPENVEVQFTMSKLLSEIVKDGKEPDNIAKVYLAAAKLDLLPATSPSHWLGSNRDISTPALTMAILTAALARSAHLFRIAVGILARTEFSKDISEACKYQIITGLLGMWPMEESTLVTLRAIDRVLEVIELPALETSSSSFARLASTGDHVSCVEALRRILDNGSVPSSHHIVTEAFALPYWIDVVMVPIQKPIQEAVSSSRKNMNYEHASSKFIKVSEFQNSSTTSEDGSSDGSEYADVDWASPSDDDAPAGALLPPERQQQEQEVGRPRKRRKVIRQVSRKEVMVWFNSLENLARLCFECESIKRAAEERMSDSGVTRADLSMMVPWPPYWLASDPSGLDLTLDPLPSADSIRDELSLSDMGVSTYVGALVATSVLLEEEATVFMATGYPLPWLELGPQAVGFPPGRSRSLGVVVGKKKDGDYFDASGKYGSAKRMKILNWLGIPPGQDDGKLPRSVEGFRNSATYILESQLTKFDILTDTARPVGLFSGKDPFYLRKDILRLKSESQWERRGMVVKEGTEDCRRVISIKGKPVRLYSADQTVEAPKRSVGLDGEIPVNRFGFVDLTDGREPPEGSECVEGDNLRRLVRKCKELGIEHWAPAHVGWMAQRPQIGGVVVAISDATTLRKAMEEENRDRKVAERSKEEQLAKLAWRTVGPRAHVRARRGRPILAGLSWLKQLSA</sequence>
<dbReference type="Pfam" id="PF10403">
    <property type="entry name" value="BHD_1"/>
    <property type="match status" value="1"/>
</dbReference>
<gene>
    <name evidence="4" type="ORF">Pmar_PMAR017116</name>
</gene>
<feature type="domain" description="Rad4 beta-hairpin" evidence="3">
    <location>
        <begin position="710"/>
        <end position="762"/>
    </location>
</feature>
<dbReference type="AlphaFoldDB" id="C5LSL7"/>
<dbReference type="GO" id="GO:0071942">
    <property type="term" value="C:XPC complex"/>
    <property type="evidence" value="ECO:0007669"/>
    <property type="project" value="TreeGrafter"/>
</dbReference>
<keyword evidence="1" id="KW-0175">Coiled coil</keyword>
<evidence type="ECO:0000313" key="5">
    <source>
        <dbReference type="Proteomes" id="UP000007800"/>
    </source>
</evidence>
<proteinExistence type="predicted"/>
<evidence type="ECO:0000259" key="3">
    <source>
        <dbReference type="SMART" id="SM01030"/>
    </source>
</evidence>
<dbReference type="GO" id="GO:0003684">
    <property type="term" value="F:damaged DNA binding"/>
    <property type="evidence" value="ECO:0007669"/>
    <property type="project" value="InterPro"/>
</dbReference>
<dbReference type="GO" id="GO:0006289">
    <property type="term" value="P:nucleotide-excision repair"/>
    <property type="evidence" value="ECO:0007669"/>
    <property type="project" value="InterPro"/>
</dbReference>
<protein>
    <submittedName>
        <fullName evidence="4">Dna repair protein xp-c / rad4, putative</fullName>
    </submittedName>
</protein>
<feature type="compositionally biased region" description="Low complexity" evidence="2">
    <location>
        <begin position="482"/>
        <end position="519"/>
    </location>
</feature>
<feature type="coiled-coil region" evidence="1">
    <location>
        <begin position="884"/>
        <end position="911"/>
    </location>
</feature>
<evidence type="ECO:0000313" key="4">
    <source>
        <dbReference type="EMBL" id="EER00258.1"/>
    </source>
</evidence>
<keyword evidence="5" id="KW-1185">Reference proteome</keyword>
<organism evidence="5">
    <name type="scientific">Perkinsus marinus (strain ATCC 50983 / TXsc)</name>
    <dbReference type="NCBI Taxonomy" id="423536"/>
    <lineage>
        <taxon>Eukaryota</taxon>
        <taxon>Sar</taxon>
        <taxon>Alveolata</taxon>
        <taxon>Perkinsozoa</taxon>
        <taxon>Perkinsea</taxon>
        <taxon>Perkinsida</taxon>
        <taxon>Perkinsidae</taxon>
        <taxon>Perkinsus</taxon>
    </lineage>
</organism>
<dbReference type="InterPro" id="IPR004583">
    <property type="entry name" value="DNA_repair_Rad4"/>
</dbReference>
<feature type="region of interest" description="Disordered" evidence="2">
    <location>
        <begin position="480"/>
        <end position="534"/>
    </location>
</feature>
<dbReference type="InParanoid" id="C5LSL7"/>
<dbReference type="GO" id="GO:0000111">
    <property type="term" value="C:nucleotide-excision repair factor 2 complex"/>
    <property type="evidence" value="ECO:0007669"/>
    <property type="project" value="TreeGrafter"/>
</dbReference>
<dbReference type="PANTHER" id="PTHR12135:SF0">
    <property type="entry name" value="DNA REPAIR PROTEIN COMPLEMENTING XP-C CELLS"/>
    <property type="match status" value="1"/>
</dbReference>
<evidence type="ECO:0000256" key="2">
    <source>
        <dbReference type="SAM" id="MobiDB-lite"/>
    </source>
</evidence>
<dbReference type="EMBL" id="GG685191">
    <property type="protein sequence ID" value="EER00258.1"/>
    <property type="molecule type" value="Genomic_DNA"/>
</dbReference>